<keyword evidence="3" id="KW-1185">Reference proteome</keyword>
<dbReference type="AlphaFoldDB" id="A0A7K3WZ05"/>
<organism evidence="2 3">
    <name type="scientific">Cryomorpha ignava</name>
    <dbReference type="NCBI Taxonomy" id="101383"/>
    <lineage>
        <taxon>Bacteria</taxon>
        <taxon>Pseudomonadati</taxon>
        <taxon>Bacteroidota</taxon>
        <taxon>Flavobacteriia</taxon>
        <taxon>Flavobacteriales</taxon>
        <taxon>Cryomorphaceae</taxon>
        <taxon>Cryomorpha</taxon>
    </lineage>
</organism>
<dbReference type="EMBL" id="JAAGVY010000127">
    <property type="protein sequence ID" value="NEN25915.1"/>
    <property type="molecule type" value="Genomic_DNA"/>
</dbReference>
<evidence type="ECO:0000313" key="3">
    <source>
        <dbReference type="Proteomes" id="UP000486602"/>
    </source>
</evidence>
<dbReference type="SUPFAM" id="SSF56925">
    <property type="entry name" value="OMPA-like"/>
    <property type="match status" value="1"/>
</dbReference>
<accession>A0A7K3WZ05</accession>
<gene>
    <name evidence="2" type="ORF">G3O08_20700</name>
</gene>
<comment type="caution">
    <text evidence="2">The sequence shown here is derived from an EMBL/GenBank/DDBJ whole genome shotgun (WGS) entry which is preliminary data.</text>
</comment>
<name>A0A7K3WZ05_9FLAO</name>
<feature type="signal peptide" evidence="1">
    <location>
        <begin position="1"/>
        <end position="20"/>
    </location>
</feature>
<dbReference type="RefSeq" id="WP_163287349.1">
    <property type="nucleotide sequence ID" value="NZ_JAAGVY010000127.1"/>
</dbReference>
<dbReference type="Proteomes" id="UP000486602">
    <property type="component" value="Unassembled WGS sequence"/>
</dbReference>
<protein>
    <submittedName>
        <fullName evidence="2">Outer membrane beta-barrel protein</fullName>
    </submittedName>
</protein>
<evidence type="ECO:0000256" key="1">
    <source>
        <dbReference type="SAM" id="SignalP"/>
    </source>
</evidence>
<evidence type="ECO:0000313" key="2">
    <source>
        <dbReference type="EMBL" id="NEN25915.1"/>
    </source>
</evidence>
<proteinExistence type="predicted"/>
<reference evidence="2 3" key="1">
    <citation type="submission" date="2020-02" db="EMBL/GenBank/DDBJ databases">
        <title>Out from the shadows clarifying the taxonomy of the family Cryomorphaceae and related taxa by utilizing the GTDB taxonomic framework.</title>
        <authorList>
            <person name="Bowman J.P."/>
        </authorList>
    </citation>
    <scope>NUCLEOTIDE SEQUENCE [LARGE SCALE GENOMIC DNA]</scope>
    <source>
        <strain evidence="2 3">QSSC 1-22</strain>
    </source>
</reference>
<sequence length="196" mass="21151">MKTILLSIAILLGISFNAQAQEEGKFRVGLDLGVAIPSGGIGFLGDLELKYNLEDNMNIGFRFGTAIIAKALKLENGNEFESADFSANTSYMATYDYYFGLVGSFHPFVGGGLGLFTLASVAGKDGEEFDKGKLDTNRKFGGFLRGGFEASKFRMTVEYDFIGESTLQDAFGNKVGTIKNNYLGVTVGFYVGGGKW</sequence>
<dbReference type="InterPro" id="IPR011250">
    <property type="entry name" value="OMP/PagP_B-barrel"/>
</dbReference>
<dbReference type="Gene3D" id="2.40.160.20">
    <property type="match status" value="1"/>
</dbReference>
<keyword evidence="1" id="KW-0732">Signal</keyword>
<feature type="chain" id="PRO_5029775192" evidence="1">
    <location>
        <begin position="21"/>
        <end position="196"/>
    </location>
</feature>